<protein>
    <recommendedName>
        <fullName evidence="4">Secreted protein</fullName>
    </recommendedName>
</protein>
<reference evidence="2 3" key="2">
    <citation type="submission" date="2024-10" db="EMBL/GenBank/DDBJ databases">
        <authorList>
            <person name="Ryan C."/>
        </authorList>
    </citation>
    <scope>NUCLEOTIDE SEQUENCE [LARGE SCALE GENOMIC DNA]</scope>
</reference>
<sequence length="91" mass="10205">MRGIVYLMATSLLVFVMISSNPPSCQASCIGHWCGRPEPCYPARSKEYCTDSLCFHVCAMHELGTKNAYCKKPKKGRDDWMCCCPIPRPLA</sequence>
<organism evidence="2 3">
    <name type="scientific">Urochloa decumbens</name>
    <dbReference type="NCBI Taxonomy" id="240449"/>
    <lineage>
        <taxon>Eukaryota</taxon>
        <taxon>Viridiplantae</taxon>
        <taxon>Streptophyta</taxon>
        <taxon>Embryophyta</taxon>
        <taxon>Tracheophyta</taxon>
        <taxon>Spermatophyta</taxon>
        <taxon>Magnoliopsida</taxon>
        <taxon>Liliopsida</taxon>
        <taxon>Poales</taxon>
        <taxon>Poaceae</taxon>
        <taxon>PACMAD clade</taxon>
        <taxon>Panicoideae</taxon>
        <taxon>Panicodae</taxon>
        <taxon>Paniceae</taxon>
        <taxon>Melinidinae</taxon>
        <taxon>Urochloa</taxon>
    </lineage>
</organism>
<dbReference type="Proteomes" id="UP001497457">
    <property type="component" value="Chromosome 22rd"/>
</dbReference>
<accession>A0ABC9ARQ6</accession>
<dbReference type="AlphaFoldDB" id="A0ABC9ARQ6"/>
<keyword evidence="1" id="KW-0732">Signal</keyword>
<dbReference type="EMBL" id="OZ075132">
    <property type="protein sequence ID" value="CAL4982824.1"/>
    <property type="molecule type" value="Genomic_DNA"/>
</dbReference>
<feature type="chain" id="PRO_5044871461" description="Secreted protein" evidence="1">
    <location>
        <begin position="28"/>
        <end position="91"/>
    </location>
</feature>
<name>A0ABC9ARQ6_9POAL</name>
<evidence type="ECO:0000313" key="3">
    <source>
        <dbReference type="Proteomes" id="UP001497457"/>
    </source>
</evidence>
<evidence type="ECO:0000313" key="2">
    <source>
        <dbReference type="EMBL" id="CAL4982824.1"/>
    </source>
</evidence>
<reference evidence="3" key="1">
    <citation type="submission" date="2024-06" db="EMBL/GenBank/DDBJ databases">
        <authorList>
            <person name="Ryan C."/>
        </authorList>
    </citation>
    <scope>NUCLEOTIDE SEQUENCE [LARGE SCALE GENOMIC DNA]</scope>
</reference>
<keyword evidence="3" id="KW-1185">Reference proteome</keyword>
<feature type="signal peptide" evidence="1">
    <location>
        <begin position="1"/>
        <end position="27"/>
    </location>
</feature>
<evidence type="ECO:0008006" key="4">
    <source>
        <dbReference type="Google" id="ProtNLM"/>
    </source>
</evidence>
<evidence type="ECO:0000256" key="1">
    <source>
        <dbReference type="SAM" id="SignalP"/>
    </source>
</evidence>
<gene>
    <name evidence="2" type="ORF">URODEC1_LOCUS56790</name>
</gene>
<proteinExistence type="predicted"/>